<sequence length="1134" mass="120551">MFGGGALKSGGSLKSTTRNSGEAKAVGGGVAISGVNHGDIHLFSAPAPVTRSAYRQQVRRIAPRTLLGRDRELAELAAFCTAADGPAYVWWQAPAWAGKSALMSWFVLNPPPGVRVVSFFVTARFAGQSDRGAFVDAVLEQLAEVVGESLPTFLTDTLKEAHFLDLFERAAQIRRAGGGSLALVVDGLDEDRGVVVGPEAYSIAALLPAEPPEGTRVIVAGRPHPPVPSDVPDDHPLRDPRVVRPLKESRDAQVIRADAERELKRLLHGSAAEQSLLGLVVAAGGGLSGPDLAELTGLSGTEVEEHLCAVSGRTFAERAGQWQPGTSPTVYVLAHEELQNTAARYLGDARLEGHRRRLHAWADGYRDRGWPPGTPEYLLRGYYRLLQSTDDHDRMAAVAADQARHDRMLDVTGGDVGALTEITAVQRLIRRQAAPDLSAMTRLTVARNRLTDRNANVPAGLPAVWAGLGHADRAEALARSITSAERRVRALAGLAVTAVESGDLDRARRLAEEAETLARAAVGRRARIGALAGLASAAVESGDPDWARRLSEEAETLARSIADPEGRDGALAEVAAMTAWSGDLDRAEALACSIADPYEQASILRWLAAPVAEAGDPDRSRRLVEQAEILVRPITDPYDRSLALAELAVSVAKSGDLGRARRLAEETESLAQLVTDPYQRAVVLIELAAVAAHSGDLDRAETIARSTPYSDLQDVALTQLASVAARSGDLDRAETLARSTTGRRGRAEALAELAAAVAESGDPGRARRLAEETESLAQSITDSYRQSLDLVGLAAAVAQLGDRDRARRLAEKAESLARSITNPYQRVLAPVELAAAVAQLGDPDWARRLTEEAETFARSVVDHSGQAAMLAELTAAVAEIGDLDRAETLARSITAPRHQARALAGLATMVAKSGDPGRARGLVEEAESLARAVADVQEQARALDELTAAVTEIGDLDHAEELARSIVVAHQRACALAELATAAAKSGDLGRARRLVEEAEPHSRSDADSYDQRAWALSKLVIAVAHSGDLDRAETLERAVAGLHTLASASAELAAVMAESGDVDRAETFARAVADPRDQAFALERVARFAEPARARRLVAQALCEVSWRIGLDVVARIQPDAVIALAREFLADG</sequence>
<reference evidence="3" key="2">
    <citation type="submission" date="2023-01" db="EMBL/GenBank/DDBJ databases">
        <authorList>
            <person name="Sun Q."/>
            <person name="Evtushenko L."/>
        </authorList>
    </citation>
    <scope>NUCLEOTIDE SEQUENCE</scope>
    <source>
        <strain evidence="3">VKM Ac-2007</strain>
    </source>
</reference>
<feature type="region of interest" description="Disordered" evidence="2">
    <location>
        <begin position="1"/>
        <end position="23"/>
    </location>
</feature>
<evidence type="ECO:0008006" key="5">
    <source>
        <dbReference type="Google" id="ProtNLM"/>
    </source>
</evidence>
<reference evidence="3" key="1">
    <citation type="journal article" date="2014" name="Int. J. Syst. Evol. Microbiol.">
        <title>Complete genome sequence of Corynebacterium casei LMG S-19264T (=DSM 44701T), isolated from a smear-ripened cheese.</title>
        <authorList>
            <consortium name="US DOE Joint Genome Institute (JGI-PGF)"/>
            <person name="Walter F."/>
            <person name="Albersmeier A."/>
            <person name="Kalinowski J."/>
            <person name="Ruckert C."/>
        </authorList>
    </citation>
    <scope>NUCLEOTIDE SEQUENCE</scope>
    <source>
        <strain evidence="3">VKM Ac-2007</strain>
    </source>
</reference>
<evidence type="ECO:0000256" key="1">
    <source>
        <dbReference type="SAM" id="Coils"/>
    </source>
</evidence>
<gene>
    <name evidence="3" type="ORF">GCM10017600_82030</name>
</gene>
<evidence type="ECO:0000256" key="2">
    <source>
        <dbReference type="SAM" id="MobiDB-lite"/>
    </source>
</evidence>
<organism evidence="3 4">
    <name type="scientific">Streptosporangium carneum</name>
    <dbReference type="NCBI Taxonomy" id="47481"/>
    <lineage>
        <taxon>Bacteria</taxon>
        <taxon>Bacillati</taxon>
        <taxon>Actinomycetota</taxon>
        <taxon>Actinomycetes</taxon>
        <taxon>Streptosporangiales</taxon>
        <taxon>Streptosporangiaceae</taxon>
        <taxon>Streptosporangium</taxon>
    </lineage>
</organism>
<accession>A0A9W6I9W7</accession>
<comment type="caution">
    <text evidence="3">The sequence shown here is derived from an EMBL/GenBank/DDBJ whole genome shotgun (WGS) entry which is preliminary data.</text>
</comment>
<proteinExistence type="predicted"/>
<name>A0A9W6I9W7_9ACTN</name>
<dbReference type="EMBL" id="BSEV01000037">
    <property type="protein sequence ID" value="GLK14791.1"/>
    <property type="molecule type" value="Genomic_DNA"/>
</dbReference>
<dbReference type="AlphaFoldDB" id="A0A9W6I9W7"/>
<dbReference type="PANTHER" id="PTHR47691">
    <property type="entry name" value="REGULATOR-RELATED"/>
    <property type="match status" value="1"/>
</dbReference>
<keyword evidence="1" id="KW-0175">Coiled coil</keyword>
<dbReference type="InterPro" id="IPR011990">
    <property type="entry name" value="TPR-like_helical_dom_sf"/>
</dbReference>
<feature type="coiled-coil region" evidence="1">
    <location>
        <begin position="919"/>
        <end position="949"/>
    </location>
</feature>
<dbReference type="Proteomes" id="UP001143474">
    <property type="component" value="Unassembled WGS sequence"/>
</dbReference>
<keyword evidence="4" id="KW-1185">Reference proteome</keyword>
<dbReference type="Gene3D" id="1.25.40.10">
    <property type="entry name" value="Tetratricopeptide repeat domain"/>
    <property type="match status" value="5"/>
</dbReference>
<protein>
    <recommendedName>
        <fullName evidence="5">MalT-like TPR region domain-containing protein</fullName>
    </recommendedName>
</protein>
<dbReference type="SUPFAM" id="SSF48452">
    <property type="entry name" value="TPR-like"/>
    <property type="match status" value="3"/>
</dbReference>
<dbReference type="PANTHER" id="PTHR47691:SF3">
    <property type="entry name" value="HTH-TYPE TRANSCRIPTIONAL REGULATOR RV0890C-RELATED"/>
    <property type="match status" value="1"/>
</dbReference>
<evidence type="ECO:0000313" key="3">
    <source>
        <dbReference type="EMBL" id="GLK14791.1"/>
    </source>
</evidence>
<evidence type="ECO:0000313" key="4">
    <source>
        <dbReference type="Proteomes" id="UP001143474"/>
    </source>
</evidence>